<dbReference type="Gene3D" id="3.20.20.370">
    <property type="entry name" value="Glycoside hydrolase/deacetylase"/>
    <property type="match status" value="1"/>
</dbReference>
<dbReference type="EMBL" id="BSPX01000031">
    <property type="protein sequence ID" value="GLT22777.1"/>
    <property type="molecule type" value="Genomic_DNA"/>
</dbReference>
<evidence type="ECO:0000256" key="2">
    <source>
        <dbReference type="ARBA" id="ARBA00022729"/>
    </source>
</evidence>
<name>A0ABQ6FB45_9RHOO</name>
<accession>A0ABQ6FB45</accession>
<keyword evidence="2" id="KW-0732">Signal</keyword>
<evidence type="ECO:0000256" key="3">
    <source>
        <dbReference type="SAM" id="MobiDB-lite"/>
    </source>
</evidence>
<evidence type="ECO:0000313" key="6">
    <source>
        <dbReference type="Proteomes" id="UP001157167"/>
    </source>
</evidence>
<feature type="compositionally biased region" description="Basic and acidic residues" evidence="3">
    <location>
        <begin position="249"/>
        <end position="261"/>
    </location>
</feature>
<feature type="domain" description="NodB homology" evidence="4">
    <location>
        <begin position="65"/>
        <end position="271"/>
    </location>
</feature>
<evidence type="ECO:0000256" key="1">
    <source>
        <dbReference type="ARBA" id="ARBA00004613"/>
    </source>
</evidence>
<dbReference type="PANTHER" id="PTHR34216:SF3">
    <property type="entry name" value="POLY-BETA-1,6-N-ACETYL-D-GLUCOSAMINE N-DEACETYLASE"/>
    <property type="match status" value="1"/>
</dbReference>
<dbReference type="CDD" id="cd10918">
    <property type="entry name" value="CE4_NodB_like_5s_6s"/>
    <property type="match status" value="1"/>
</dbReference>
<comment type="caution">
    <text evidence="5">The sequence shown here is derived from an EMBL/GenBank/DDBJ whole genome shotgun (WGS) entry which is preliminary data.</text>
</comment>
<dbReference type="InterPro" id="IPR002509">
    <property type="entry name" value="NODB_dom"/>
</dbReference>
<dbReference type="Pfam" id="PF01522">
    <property type="entry name" value="Polysacc_deac_1"/>
    <property type="match status" value="1"/>
</dbReference>
<evidence type="ECO:0000313" key="5">
    <source>
        <dbReference type="EMBL" id="GLT22777.1"/>
    </source>
</evidence>
<feature type="region of interest" description="Disordered" evidence="3">
    <location>
        <begin position="240"/>
        <end position="271"/>
    </location>
</feature>
<dbReference type="InterPro" id="IPR051398">
    <property type="entry name" value="Polysacch_Deacetylase"/>
</dbReference>
<protein>
    <submittedName>
        <fullName evidence="5">Polysaccharide deacetylase</fullName>
    </submittedName>
</protein>
<gene>
    <name evidence="5" type="ORF">GCM10007933_22380</name>
</gene>
<proteinExistence type="predicted"/>
<keyword evidence="6" id="KW-1185">Reference proteome</keyword>
<evidence type="ECO:0000259" key="4">
    <source>
        <dbReference type="PROSITE" id="PS51677"/>
    </source>
</evidence>
<dbReference type="PANTHER" id="PTHR34216">
    <property type="match status" value="1"/>
</dbReference>
<dbReference type="PROSITE" id="PS51677">
    <property type="entry name" value="NODB"/>
    <property type="match status" value="1"/>
</dbReference>
<dbReference type="Proteomes" id="UP001157167">
    <property type="component" value="Unassembled WGS sequence"/>
</dbReference>
<dbReference type="InterPro" id="IPR011330">
    <property type="entry name" value="Glyco_hydro/deAcase_b/a-brl"/>
</dbReference>
<dbReference type="SUPFAM" id="SSF88713">
    <property type="entry name" value="Glycoside hydrolase/deacetylase"/>
    <property type="match status" value="1"/>
</dbReference>
<comment type="subcellular location">
    <subcellularLocation>
        <location evidence="1">Secreted</location>
    </subcellularLocation>
</comment>
<sequence length="271" mass="29673">MTRINILTYHRVGDFPQRMPSHRGQYCHVTRFESQMRMLSRAGYAVISLDQAAAGLRGETVLPPRPVVLTFDDGYVDFLEYAAPILDRHGYPAVVYAVAGMLGETSQWVAPEGLTPAPLMTAAQLREVQSMGFTIGSHTLSHPRLASLKTQAVVEEISISKRMLEDVLGTRVDHFCYPYGSHDIRAVEAAADAGYVTGTTCLRAIATPEDDLLSLPRKPVSQGNTAFGVLWKLLTKNTPRSAPIRRGKRPETTLQDRRIGEHGMGPSSAGA</sequence>
<reference evidence="6" key="1">
    <citation type="journal article" date="2019" name="Int. J. Syst. Evol. Microbiol.">
        <title>The Global Catalogue of Microorganisms (GCM) 10K type strain sequencing project: providing services to taxonomists for standard genome sequencing and annotation.</title>
        <authorList>
            <consortium name="The Broad Institute Genomics Platform"/>
            <consortium name="The Broad Institute Genome Sequencing Center for Infectious Disease"/>
            <person name="Wu L."/>
            <person name="Ma J."/>
        </authorList>
    </citation>
    <scope>NUCLEOTIDE SEQUENCE [LARGE SCALE GENOMIC DNA]</scope>
    <source>
        <strain evidence="6">NBRC 102407</strain>
    </source>
</reference>
<organism evidence="5 6">
    <name type="scientific">Zoogloea oryzae</name>
    <dbReference type="NCBI Taxonomy" id="310767"/>
    <lineage>
        <taxon>Bacteria</taxon>
        <taxon>Pseudomonadati</taxon>
        <taxon>Pseudomonadota</taxon>
        <taxon>Betaproteobacteria</taxon>
        <taxon>Rhodocyclales</taxon>
        <taxon>Zoogloeaceae</taxon>
        <taxon>Zoogloea</taxon>
    </lineage>
</organism>